<dbReference type="Proteomes" id="UP000799092">
    <property type="component" value="Unassembled WGS sequence"/>
</dbReference>
<keyword evidence="8 9" id="KW-0472">Membrane</keyword>
<keyword evidence="6" id="KW-0029">Amino-acid transport</keyword>
<keyword evidence="5 9" id="KW-0812">Transmembrane</keyword>
<dbReference type="InterPro" id="IPR000515">
    <property type="entry name" value="MetI-like"/>
</dbReference>
<dbReference type="Pfam" id="PF00528">
    <property type="entry name" value="BPD_transp_1"/>
    <property type="match status" value="1"/>
</dbReference>
<dbReference type="PROSITE" id="PS50928">
    <property type="entry name" value="ABC_TM1"/>
    <property type="match status" value="1"/>
</dbReference>
<evidence type="ECO:0000256" key="7">
    <source>
        <dbReference type="ARBA" id="ARBA00022989"/>
    </source>
</evidence>
<feature type="transmembrane region" description="Helical" evidence="9">
    <location>
        <begin position="84"/>
        <end position="105"/>
    </location>
</feature>
<dbReference type="InterPro" id="IPR043429">
    <property type="entry name" value="ArtM/GltK/GlnP/TcyL/YhdX-like"/>
</dbReference>
<comment type="similarity">
    <text evidence="2">Belongs to the binding-protein-dependent transport system permease family. HisMQ subfamily.</text>
</comment>
<evidence type="ECO:0000256" key="6">
    <source>
        <dbReference type="ARBA" id="ARBA00022970"/>
    </source>
</evidence>
<dbReference type="Gene3D" id="1.10.3720.10">
    <property type="entry name" value="MetI-like"/>
    <property type="match status" value="1"/>
</dbReference>
<comment type="caution">
    <text evidence="11">The sequence shown here is derived from an EMBL/GenBank/DDBJ whole genome shotgun (WGS) entry which is preliminary data.</text>
</comment>
<dbReference type="FunFam" id="1.10.3720.10:FF:000033">
    <property type="entry name" value="Polar amino acid ABC transporter permease"/>
    <property type="match status" value="1"/>
</dbReference>
<evidence type="ECO:0000256" key="8">
    <source>
        <dbReference type="ARBA" id="ARBA00023136"/>
    </source>
</evidence>
<feature type="transmembrane region" description="Helical" evidence="9">
    <location>
        <begin position="151"/>
        <end position="172"/>
    </location>
</feature>
<keyword evidence="12" id="KW-1185">Reference proteome</keyword>
<organism evidence="11 12">
    <name type="scientific">Aquibacillus halophilus</name>
    <dbReference type="NCBI Taxonomy" id="930132"/>
    <lineage>
        <taxon>Bacteria</taxon>
        <taxon>Bacillati</taxon>
        <taxon>Bacillota</taxon>
        <taxon>Bacilli</taxon>
        <taxon>Bacillales</taxon>
        <taxon>Bacillaceae</taxon>
        <taxon>Aquibacillus</taxon>
    </lineage>
</organism>
<dbReference type="SUPFAM" id="SSF161098">
    <property type="entry name" value="MetI-like"/>
    <property type="match status" value="1"/>
</dbReference>
<keyword evidence="3 9" id="KW-0813">Transport</keyword>
<dbReference type="InterPro" id="IPR010065">
    <property type="entry name" value="AA_ABC_transptr_permease_3TM"/>
</dbReference>
<feature type="domain" description="ABC transmembrane type-1" evidence="10">
    <location>
        <begin position="19"/>
        <end position="205"/>
    </location>
</feature>
<reference evidence="11" key="1">
    <citation type="submission" date="2019-11" db="EMBL/GenBank/DDBJ databases">
        <authorList>
            <person name="Li J."/>
        </authorList>
    </citation>
    <scope>NUCLEOTIDE SEQUENCE</scope>
    <source>
        <strain evidence="11">B6B</strain>
    </source>
</reference>
<dbReference type="GO" id="GO:0022857">
    <property type="term" value="F:transmembrane transporter activity"/>
    <property type="evidence" value="ECO:0007669"/>
    <property type="project" value="InterPro"/>
</dbReference>
<name>A0A6A8DF34_9BACI</name>
<dbReference type="RefSeq" id="WP_338079545.1">
    <property type="nucleotide sequence ID" value="NZ_WJNG01000015.1"/>
</dbReference>
<sequence>MDFKLNIIVEYLPFFLRGTLITIGVSLAGIFIGMVLGLFIGMGKMAKSWIIKLPFVWYVNFFRGTPLLVQLFIIHFAVMPSGSSTIASLIVTLSLNSAAYVAEIFRAGIKSIDRGQAEAAHSLGMNKVQVMRYVVLPQASKRMIPPLGNEFIVLLKDSSLGAIIAAPELLYWGRAATGQYYRVWEPYLTVALIYLMLTLSLTYVLNYVERRLDTE</sequence>
<dbReference type="GO" id="GO:0043190">
    <property type="term" value="C:ATP-binding cassette (ABC) transporter complex"/>
    <property type="evidence" value="ECO:0007669"/>
    <property type="project" value="InterPro"/>
</dbReference>
<dbReference type="CDD" id="cd06261">
    <property type="entry name" value="TM_PBP2"/>
    <property type="match status" value="1"/>
</dbReference>
<gene>
    <name evidence="11" type="ORF">GH741_16590</name>
</gene>
<feature type="transmembrane region" description="Helical" evidence="9">
    <location>
        <begin position="55"/>
        <end position="78"/>
    </location>
</feature>
<evidence type="ECO:0000256" key="2">
    <source>
        <dbReference type="ARBA" id="ARBA00010072"/>
    </source>
</evidence>
<proteinExistence type="inferred from homology"/>
<dbReference type="PANTHER" id="PTHR30614:SF20">
    <property type="entry name" value="GLUTAMINE TRANSPORT SYSTEM PERMEASE PROTEIN GLNP"/>
    <property type="match status" value="1"/>
</dbReference>
<evidence type="ECO:0000256" key="9">
    <source>
        <dbReference type="RuleBase" id="RU363032"/>
    </source>
</evidence>
<keyword evidence="4" id="KW-1003">Cell membrane</keyword>
<dbReference type="GO" id="GO:0006865">
    <property type="term" value="P:amino acid transport"/>
    <property type="evidence" value="ECO:0007669"/>
    <property type="project" value="UniProtKB-KW"/>
</dbReference>
<dbReference type="InterPro" id="IPR035906">
    <property type="entry name" value="MetI-like_sf"/>
</dbReference>
<protein>
    <submittedName>
        <fullName evidence="11">ABC transporter permease subunit</fullName>
    </submittedName>
</protein>
<evidence type="ECO:0000256" key="1">
    <source>
        <dbReference type="ARBA" id="ARBA00004651"/>
    </source>
</evidence>
<dbReference type="AlphaFoldDB" id="A0A6A8DF34"/>
<dbReference type="NCBIfam" id="TIGR01726">
    <property type="entry name" value="HEQRo_perm_3TM"/>
    <property type="match status" value="1"/>
</dbReference>
<evidence type="ECO:0000256" key="3">
    <source>
        <dbReference type="ARBA" id="ARBA00022448"/>
    </source>
</evidence>
<accession>A0A6A8DF34</accession>
<evidence type="ECO:0000313" key="12">
    <source>
        <dbReference type="Proteomes" id="UP000799092"/>
    </source>
</evidence>
<feature type="transmembrane region" description="Helical" evidence="9">
    <location>
        <begin position="187"/>
        <end position="208"/>
    </location>
</feature>
<evidence type="ECO:0000259" key="10">
    <source>
        <dbReference type="PROSITE" id="PS50928"/>
    </source>
</evidence>
<evidence type="ECO:0000313" key="11">
    <source>
        <dbReference type="EMBL" id="MRH44263.1"/>
    </source>
</evidence>
<evidence type="ECO:0000256" key="4">
    <source>
        <dbReference type="ARBA" id="ARBA00022475"/>
    </source>
</evidence>
<dbReference type="EMBL" id="WJNG01000015">
    <property type="protein sequence ID" value="MRH44263.1"/>
    <property type="molecule type" value="Genomic_DNA"/>
</dbReference>
<dbReference type="PANTHER" id="PTHR30614">
    <property type="entry name" value="MEMBRANE COMPONENT OF AMINO ACID ABC TRANSPORTER"/>
    <property type="match status" value="1"/>
</dbReference>
<comment type="subcellular location">
    <subcellularLocation>
        <location evidence="1 9">Cell membrane</location>
        <topology evidence="1 9">Multi-pass membrane protein</topology>
    </subcellularLocation>
</comment>
<feature type="transmembrane region" description="Helical" evidence="9">
    <location>
        <begin position="20"/>
        <end position="43"/>
    </location>
</feature>
<keyword evidence="7 9" id="KW-1133">Transmembrane helix</keyword>
<evidence type="ECO:0000256" key="5">
    <source>
        <dbReference type="ARBA" id="ARBA00022692"/>
    </source>
</evidence>